<geneLocation type="mitochondrion" evidence="19"/>
<dbReference type="PANTHER" id="PTHR46552">
    <property type="entry name" value="NADH-UBIQUINONE OXIDOREDUCTASE CHAIN 2"/>
    <property type="match status" value="1"/>
</dbReference>
<feature type="transmembrane region" description="Helical" evidence="18">
    <location>
        <begin position="283"/>
        <end position="300"/>
    </location>
</feature>
<comment type="catalytic activity">
    <reaction evidence="17">
        <text>a ubiquinone + NADH + 5 H(+)(in) = a ubiquinol + NAD(+) + 4 H(+)(out)</text>
        <dbReference type="Rhea" id="RHEA:29091"/>
        <dbReference type="Rhea" id="RHEA-COMP:9565"/>
        <dbReference type="Rhea" id="RHEA-COMP:9566"/>
        <dbReference type="ChEBI" id="CHEBI:15378"/>
        <dbReference type="ChEBI" id="CHEBI:16389"/>
        <dbReference type="ChEBI" id="CHEBI:17976"/>
        <dbReference type="ChEBI" id="CHEBI:57540"/>
        <dbReference type="ChEBI" id="CHEBI:57945"/>
        <dbReference type="EC" id="7.1.1.2"/>
    </reaction>
</comment>
<evidence type="ECO:0000256" key="13">
    <source>
        <dbReference type="ARBA" id="ARBA00023075"/>
    </source>
</evidence>
<feature type="transmembrane region" description="Helical" evidence="18">
    <location>
        <begin position="130"/>
        <end position="154"/>
    </location>
</feature>
<feature type="transmembrane region" description="Helical" evidence="18">
    <location>
        <begin position="212"/>
        <end position="232"/>
    </location>
</feature>
<feature type="transmembrane region" description="Helical" evidence="18">
    <location>
        <begin position="187"/>
        <end position="206"/>
    </location>
</feature>
<evidence type="ECO:0000256" key="6">
    <source>
        <dbReference type="ARBA" id="ARBA00022660"/>
    </source>
</evidence>
<evidence type="ECO:0000256" key="18">
    <source>
        <dbReference type="SAM" id="Phobius"/>
    </source>
</evidence>
<keyword evidence="9" id="KW-1278">Translocase</keyword>
<feature type="transmembrane region" description="Helical" evidence="18">
    <location>
        <begin position="244"/>
        <end position="263"/>
    </location>
</feature>
<comment type="subcellular location">
    <subcellularLocation>
        <location evidence="1">Mitochondrion inner membrane</location>
        <topology evidence="1">Multi-pass membrane protein</topology>
    </subcellularLocation>
</comment>
<evidence type="ECO:0000256" key="4">
    <source>
        <dbReference type="ARBA" id="ARBA00021008"/>
    </source>
</evidence>
<dbReference type="InterPro" id="IPR050175">
    <property type="entry name" value="Complex_I_Subunit_2"/>
</dbReference>
<keyword evidence="14 19" id="KW-0496">Mitochondrion</keyword>
<evidence type="ECO:0000256" key="15">
    <source>
        <dbReference type="ARBA" id="ARBA00023136"/>
    </source>
</evidence>
<evidence type="ECO:0000256" key="7">
    <source>
        <dbReference type="ARBA" id="ARBA00022692"/>
    </source>
</evidence>
<comment type="similarity">
    <text evidence="2">Belongs to the complex I subunit 2 family.</text>
</comment>
<accession>Q5DNB3</accession>
<feature type="transmembrane region" description="Helical" evidence="18">
    <location>
        <begin position="12"/>
        <end position="33"/>
    </location>
</feature>
<gene>
    <name evidence="19" type="primary">nad2</name>
</gene>
<reference evidence="19" key="1">
    <citation type="journal article" date="2005" name="J. Mol. Evol.">
        <title>First sequenced mitochondrial genome from the phylum Acanthocephala (Leptorhynchoides thecatus) and its phylogenetic position within Metazoa.</title>
        <authorList>
            <person name="Steinauer M.L."/>
            <person name="Nickol B.B."/>
            <person name="Broughton R."/>
            <person name="Orti G."/>
        </authorList>
    </citation>
    <scope>NUCLEOTIDE SEQUENCE</scope>
</reference>
<keyword evidence="8" id="KW-0999">Mitochondrion inner membrane</keyword>
<evidence type="ECO:0000256" key="14">
    <source>
        <dbReference type="ARBA" id="ARBA00023128"/>
    </source>
</evidence>
<dbReference type="GO" id="GO:0005743">
    <property type="term" value="C:mitochondrial inner membrane"/>
    <property type="evidence" value="ECO:0007669"/>
    <property type="project" value="UniProtKB-SubCell"/>
</dbReference>
<evidence type="ECO:0000256" key="16">
    <source>
        <dbReference type="ARBA" id="ARBA00031028"/>
    </source>
</evidence>
<name>Q5DNB3_LEPTH</name>
<dbReference type="AlphaFoldDB" id="Q5DNB3"/>
<dbReference type="EC" id="7.1.1.2" evidence="3"/>
<evidence type="ECO:0000256" key="3">
    <source>
        <dbReference type="ARBA" id="ARBA00012944"/>
    </source>
</evidence>
<evidence type="ECO:0000256" key="11">
    <source>
        <dbReference type="ARBA" id="ARBA00022989"/>
    </source>
</evidence>
<evidence type="ECO:0000256" key="2">
    <source>
        <dbReference type="ARBA" id="ARBA00007012"/>
    </source>
</evidence>
<keyword evidence="6" id="KW-0679">Respiratory chain</keyword>
<proteinExistence type="inferred from homology"/>
<keyword evidence="13" id="KW-0830">Ubiquinone</keyword>
<keyword evidence="5" id="KW-0813">Transport</keyword>
<organism evidence="19">
    <name type="scientific">Leptorhynchoides thecatus</name>
    <name type="common">Thorny-headed worm</name>
    <name type="synonym">Echinorhynchus thecatus</name>
    <dbReference type="NCBI Taxonomy" id="60532"/>
    <lineage>
        <taxon>Eukaryota</taxon>
        <taxon>Metazoa</taxon>
        <taxon>Spiralia</taxon>
        <taxon>Lophotrochozoa</taxon>
        <taxon>Acanthocephala</taxon>
        <taxon>Palaeacanthocephala</taxon>
        <taxon>Echinorhynchida</taxon>
        <taxon>Rhadinorhynchidae</taxon>
        <taxon>Leptorhynchoides</taxon>
    </lineage>
</organism>
<keyword evidence="11 18" id="KW-1133">Transmembrane helix</keyword>
<evidence type="ECO:0000256" key="8">
    <source>
        <dbReference type="ARBA" id="ARBA00022792"/>
    </source>
</evidence>
<keyword evidence="10" id="KW-0249">Electron transport</keyword>
<evidence type="ECO:0000313" key="19">
    <source>
        <dbReference type="EMBL" id="AAT64944.1"/>
    </source>
</evidence>
<evidence type="ECO:0000256" key="12">
    <source>
        <dbReference type="ARBA" id="ARBA00023027"/>
    </source>
</evidence>
<feature type="transmembrane region" description="Helical" evidence="18">
    <location>
        <begin position="69"/>
        <end position="89"/>
    </location>
</feature>
<sequence length="301" mass="34570">MGILELNNSILFMLYFISILCGVVSQSLFMIWVMLEIGVLFSLLLFYFNGTSMQVLYLYYLVQSVSSMLLILGLVGNIWFLFVSGIFLKLGTFPFLWWVLDVLNSMKSSLSVVILLGFQKIIPILVFSRWFWVFDGCLLIIWGFIFLSMVSGFFMLSNMYSFSFMLCGSSVMHTSWMLLFSVMVPNVLSVYLLLYVLILSIIISISDLNICSSWGATFCILSGVPPMVGFILKLYSVMMMSINFMLPIFMILMMSSISVVFYFRAFLVPFMAEVLIMNYSTKILFLIYVTFVLYMSILVFI</sequence>
<keyword evidence="7 18" id="KW-0812">Transmembrane</keyword>
<keyword evidence="15 18" id="KW-0472">Membrane</keyword>
<protein>
    <recommendedName>
        <fullName evidence="4">NADH-ubiquinone oxidoreductase chain 2</fullName>
        <ecNumber evidence="3">7.1.1.2</ecNumber>
    </recommendedName>
    <alternativeName>
        <fullName evidence="16">NADH dehydrogenase subunit 2</fullName>
    </alternativeName>
</protein>
<dbReference type="GO" id="GO:0006120">
    <property type="term" value="P:mitochondrial electron transport, NADH to ubiquinone"/>
    <property type="evidence" value="ECO:0007669"/>
    <property type="project" value="TreeGrafter"/>
</dbReference>
<evidence type="ECO:0000256" key="1">
    <source>
        <dbReference type="ARBA" id="ARBA00004448"/>
    </source>
</evidence>
<dbReference type="PANTHER" id="PTHR46552:SF1">
    <property type="entry name" value="NADH-UBIQUINONE OXIDOREDUCTASE CHAIN 2"/>
    <property type="match status" value="1"/>
</dbReference>
<evidence type="ECO:0000256" key="5">
    <source>
        <dbReference type="ARBA" id="ARBA00022448"/>
    </source>
</evidence>
<dbReference type="GO" id="GO:0008137">
    <property type="term" value="F:NADH dehydrogenase (ubiquinone) activity"/>
    <property type="evidence" value="ECO:0007669"/>
    <property type="project" value="UniProtKB-EC"/>
</dbReference>
<keyword evidence="12" id="KW-0520">NAD</keyword>
<evidence type="ECO:0000256" key="10">
    <source>
        <dbReference type="ARBA" id="ARBA00022982"/>
    </source>
</evidence>
<evidence type="ECO:0000256" key="17">
    <source>
        <dbReference type="ARBA" id="ARBA00049551"/>
    </source>
</evidence>
<evidence type="ECO:0000256" key="9">
    <source>
        <dbReference type="ARBA" id="ARBA00022967"/>
    </source>
</evidence>
<dbReference type="EMBL" id="AY562383">
    <property type="protein sequence ID" value="AAT64944.1"/>
    <property type="molecule type" value="Genomic_DNA"/>
</dbReference>